<dbReference type="InterPro" id="IPR005312">
    <property type="entry name" value="DUF1759"/>
</dbReference>
<sequence>MLGKFDEEVLDSLGDEAAVVKSAKDAIEGLALTAFNYKEAIVILKNWFGNPQLIISKHMEELMNTDSVSSVLFITALKCMYDTVEVHVRGLKSLRVALVSYGALLMPVLQKKLPPELKIVLNREITKSSDLDKLMTTLADEIEVRESPDAADIAQHYSSGPPEVLIGSDQYWQLVSGKVMRGSDGPVAKHTKRLRQDPELLRECNVIIEGQLKSGIIELVDNADSISNERTHYLPHHAVVRRDKATTNVRVVYDASAKAEGSSL</sequence>
<reference evidence="1" key="1">
    <citation type="submission" date="2017-05" db="UniProtKB">
        <authorList>
            <consortium name="EnsemblMetazoa"/>
        </authorList>
    </citation>
    <scope>IDENTIFICATION</scope>
</reference>
<protein>
    <submittedName>
        <fullName evidence="1">Uncharacterized protein</fullName>
    </submittedName>
</protein>
<evidence type="ECO:0000313" key="1">
    <source>
        <dbReference type="EnsemblMetazoa" id="Aqu2.1.33813_001"/>
    </source>
</evidence>
<accession>A0A1X7V1C4</accession>
<name>A0A1X7V1C4_AMPQE</name>
<dbReference type="InParanoid" id="A0A1X7V1C4"/>
<organism evidence="1">
    <name type="scientific">Amphimedon queenslandica</name>
    <name type="common">Sponge</name>
    <dbReference type="NCBI Taxonomy" id="400682"/>
    <lineage>
        <taxon>Eukaryota</taxon>
        <taxon>Metazoa</taxon>
        <taxon>Porifera</taxon>
        <taxon>Demospongiae</taxon>
        <taxon>Heteroscleromorpha</taxon>
        <taxon>Haplosclerida</taxon>
        <taxon>Niphatidae</taxon>
        <taxon>Amphimedon</taxon>
    </lineage>
</organism>
<proteinExistence type="predicted"/>
<dbReference type="AlphaFoldDB" id="A0A1X7V1C4"/>
<dbReference type="EnsemblMetazoa" id="Aqu2.1.33813_001">
    <property type="protein sequence ID" value="Aqu2.1.33813_001"/>
    <property type="gene ID" value="Aqu2.1.33813"/>
</dbReference>
<dbReference type="Pfam" id="PF03564">
    <property type="entry name" value="DUF1759"/>
    <property type="match status" value="1"/>
</dbReference>